<keyword evidence="1" id="KW-0812">Transmembrane</keyword>
<accession>K4MT18</accession>
<feature type="non-terminal residue" evidence="2">
    <location>
        <position position="1"/>
    </location>
</feature>
<keyword evidence="2" id="KW-0560">Oxidoreductase</keyword>
<protein>
    <submittedName>
        <fullName evidence="2">Xylene-monooxygenase hydroxylase subunit</fullName>
    </submittedName>
</protein>
<proteinExistence type="predicted"/>
<keyword evidence="1" id="KW-1133">Transmembrane helix</keyword>
<name>K4MT18_9BURK</name>
<sequence length="229" mass="26376">GLIGFYYGGYWVWLGATTFPALMVLDVILPKDFAARKVNPFFPDLYSVFPVTIQLRSIWPPILWRLKIREYRTWSYVGSGRVNSISLGFLRGRPATPVLDRYLVGRQWTLEYWETGAATGHGLWWSETRDIAKPQHRSSQLRYAALDSDTAYRGETIYSFVISATVRCPEGFDTGRLRLELYVERQPRHGICLIENISMLQSSLLRMVGWPLWDGGLYDESGRTRRLGT</sequence>
<feature type="non-terminal residue" evidence="2">
    <location>
        <position position="229"/>
    </location>
</feature>
<keyword evidence="1" id="KW-0472">Membrane</keyword>
<gene>
    <name evidence="2" type="primary">xylM</name>
</gene>
<dbReference type="GO" id="GO:0004497">
    <property type="term" value="F:monooxygenase activity"/>
    <property type="evidence" value="ECO:0007669"/>
    <property type="project" value="UniProtKB-KW"/>
</dbReference>
<evidence type="ECO:0000256" key="1">
    <source>
        <dbReference type="SAM" id="Phobius"/>
    </source>
</evidence>
<feature type="transmembrane region" description="Helical" evidence="1">
    <location>
        <begin position="6"/>
        <end position="29"/>
    </location>
</feature>
<evidence type="ECO:0000313" key="2">
    <source>
        <dbReference type="EMBL" id="AFV31405.1"/>
    </source>
</evidence>
<dbReference type="EMBL" id="JX535289">
    <property type="protein sequence ID" value="AFV31405.1"/>
    <property type="molecule type" value="Genomic_DNA"/>
</dbReference>
<reference evidence="2" key="1">
    <citation type="journal article" date="2013" name="Folia Microbiol. (Praha)">
        <title>Degradation of benzene, toluene, and xylene isomers by a bacterial consortium obtained from rhizosphere soil of Cyperus sp. grown in a petroleum-contaminated area.</title>
        <authorList>
            <person name="Ortega-Gonzalez D.K."/>
            <person name="Zaragoza D."/>
            <person name="Aguirre-Garrido J."/>
            <person name="Ramirez-Saad H."/>
            <person name="Hernandez-Rodriguez C."/>
            <person name="Jan-Roblero J."/>
        </authorList>
    </citation>
    <scope>NUCLEOTIDE SEQUENCE</scope>
    <source>
        <strain evidence="2">KO3</strain>
    </source>
</reference>
<organism evidence="2">
    <name type="scientific">Paraburkholderia kururiensis</name>
    <dbReference type="NCBI Taxonomy" id="984307"/>
    <lineage>
        <taxon>Bacteria</taxon>
        <taxon>Pseudomonadati</taxon>
        <taxon>Pseudomonadota</taxon>
        <taxon>Betaproteobacteria</taxon>
        <taxon>Burkholderiales</taxon>
        <taxon>Burkholderiaceae</taxon>
        <taxon>Paraburkholderia</taxon>
    </lineage>
</organism>
<keyword evidence="2" id="KW-0503">Monooxygenase</keyword>
<dbReference type="AlphaFoldDB" id="K4MT18"/>